<dbReference type="InterPro" id="IPR036736">
    <property type="entry name" value="ACP-like_sf"/>
</dbReference>
<dbReference type="Pfam" id="PF00668">
    <property type="entry name" value="Condensation"/>
    <property type="match status" value="1"/>
</dbReference>
<dbReference type="SUPFAM" id="SSF56801">
    <property type="entry name" value="Acetyl-CoA synthetase-like"/>
    <property type="match status" value="1"/>
</dbReference>
<keyword evidence="4" id="KW-0175">Coiled coil</keyword>
<dbReference type="SUPFAM" id="SSF52777">
    <property type="entry name" value="CoA-dependent acyltransferases"/>
    <property type="match status" value="2"/>
</dbReference>
<gene>
    <name evidence="6" type="ORF">U6A24_05800</name>
</gene>
<dbReference type="SUPFAM" id="SSF47336">
    <property type="entry name" value="ACP-like"/>
    <property type="match status" value="1"/>
</dbReference>
<protein>
    <submittedName>
        <fullName evidence="6">Amino acid adenylation domain-containing protein</fullName>
    </submittedName>
</protein>
<evidence type="ECO:0000256" key="3">
    <source>
        <dbReference type="ARBA" id="ARBA00022553"/>
    </source>
</evidence>
<reference evidence="6 7" key="1">
    <citation type="journal article" date="2013" name="Int. J. Syst. Evol. Microbiol.">
        <title>Aquimarina gracilis sp. nov., isolated from the gut microflora of a mussel, Mytilus coruscus, and emended description of Aquimarina spongiae.</title>
        <authorList>
            <person name="Park S.C."/>
            <person name="Choe H.N."/>
            <person name="Baik K.S."/>
            <person name="Seong C.N."/>
        </authorList>
    </citation>
    <scope>NUCLEOTIDE SEQUENCE [LARGE SCALE GENOMIC DNA]</scope>
    <source>
        <strain evidence="6 7">PSC32</strain>
    </source>
</reference>
<feature type="coiled-coil region" evidence="4">
    <location>
        <begin position="912"/>
        <end position="939"/>
    </location>
</feature>
<dbReference type="InterPro" id="IPR000873">
    <property type="entry name" value="AMP-dep_synth/lig_dom"/>
</dbReference>
<dbReference type="Pfam" id="PF00501">
    <property type="entry name" value="AMP-binding"/>
    <property type="match status" value="1"/>
</dbReference>
<dbReference type="Gene3D" id="2.30.38.10">
    <property type="entry name" value="Luciferase, Domain 3"/>
    <property type="match status" value="1"/>
</dbReference>
<dbReference type="InterPro" id="IPR001242">
    <property type="entry name" value="Condensation_dom"/>
</dbReference>
<dbReference type="Gene3D" id="3.40.50.980">
    <property type="match status" value="2"/>
</dbReference>
<evidence type="ECO:0000259" key="5">
    <source>
        <dbReference type="PROSITE" id="PS50075"/>
    </source>
</evidence>
<dbReference type="InterPro" id="IPR020845">
    <property type="entry name" value="AMP-binding_CS"/>
</dbReference>
<dbReference type="InterPro" id="IPR044894">
    <property type="entry name" value="TubC_N_sf"/>
</dbReference>
<comment type="cofactor">
    <cofactor evidence="1">
        <name>pantetheine 4'-phosphate</name>
        <dbReference type="ChEBI" id="CHEBI:47942"/>
    </cofactor>
</comment>
<dbReference type="InterPro" id="IPR023213">
    <property type="entry name" value="CAT-like_dom_sf"/>
</dbReference>
<dbReference type="PROSITE" id="PS50075">
    <property type="entry name" value="CARRIER"/>
    <property type="match status" value="1"/>
</dbReference>
<dbReference type="InterPro" id="IPR006162">
    <property type="entry name" value="Ppantetheine_attach_site"/>
</dbReference>
<dbReference type="PANTHER" id="PTHR45527:SF1">
    <property type="entry name" value="FATTY ACID SYNTHASE"/>
    <property type="match status" value="1"/>
</dbReference>
<feature type="domain" description="Carrier" evidence="5">
    <location>
        <begin position="1018"/>
        <end position="1093"/>
    </location>
</feature>
<keyword evidence="2" id="KW-0596">Phosphopantetheine</keyword>
<dbReference type="CDD" id="cd19531">
    <property type="entry name" value="LCL_NRPS-like"/>
    <property type="match status" value="1"/>
</dbReference>
<accession>A0ABU5ZSF6</accession>
<dbReference type="Gene3D" id="3.30.559.10">
    <property type="entry name" value="Chloramphenicol acetyltransferase-like domain"/>
    <property type="match status" value="1"/>
</dbReference>
<name>A0ABU5ZSF6_9FLAO</name>
<dbReference type="PROSITE" id="PS00455">
    <property type="entry name" value="AMP_BINDING"/>
    <property type="match status" value="1"/>
</dbReference>
<dbReference type="Pfam" id="PF13193">
    <property type="entry name" value="AMP-binding_C"/>
    <property type="match status" value="1"/>
</dbReference>
<comment type="caution">
    <text evidence="6">The sequence shown here is derived from an EMBL/GenBank/DDBJ whole genome shotgun (WGS) entry which is preliminary data.</text>
</comment>
<dbReference type="CDD" id="cd05930">
    <property type="entry name" value="A_NRPS"/>
    <property type="match status" value="1"/>
</dbReference>
<dbReference type="Gene3D" id="1.10.1200.10">
    <property type="entry name" value="ACP-like"/>
    <property type="match status" value="1"/>
</dbReference>
<dbReference type="InterPro" id="IPR020459">
    <property type="entry name" value="AMP-binding"/>
</dbReference>
<proteinExistence type="predicted"/>
<dbReference type="Pfam" id="PF18563">
    <property type="entry name" value="TubC_N"/>
    <property type="match status" value="1"/>
</dbReference>
<dbReference type="Pfam" id="PF00550">
    <property type="entry name" value="PP-binding"/>
    <property type="match status" value="1"/>
</dbReference>
<dbReference type="PRINTS" id="PR00154">
    <property type="entry name" value="AMPBINDING"/>
</dbReference>
<evidence type="ECO:0000256" key="4">
    <source>
        <dbReference type="SAM" id="Coils"/>
    </source>
</evidence>
<evidence type="ECO:0000256" key="2">
    <source>
        <dbReference type="ARBA" id="ARBA00022450"/>
    </source>
</evidence>
<organism evidence="6 7">
    <name type="scientific">Aquimarina gracilis</name>
    <dbReference type="NCBI Taxonomy" id="874422"/>
    <lineage>
        <taxon>Bacteria</taxon>
        <taxon>Pseudomonadati</taxon>
        <taxon>Bacteroidota</taxon>
        <taxon>Flavobacteriia</taxon>
        <taxon>Flavobacteriales</taxon>
        <taxon>Flavobacteriaceae</taxon>
        <taxon>Aquimarina</taxon>
    </lineage>
</organism>
<dbReference type="RefSeq" id="WP_324178987.1">
    <property type="nucleotide sequence ID" value="NZ_BAABAW010000003.1"/>
</dbReference>
<dbReference type="PANTHER" id="PTHR45527">
    <property type="entry name" value="NONRIBOSOMAL PEPTIDE SYNTHETASE"/>
    <property type="match status" value="1"/>
</dbReference>
<dbReference type="NCBIfam" id="TIGR01733">
    <property type="entry name" value="AA-adenyl-dom"/>
    <property type="match status" value="1"/>
</dbReference>
<keyword evidence="3" id="KW-0597">Phosphoprotein</keyword>
<dbReference type="InterPro" id="IPR025110">
    <property type="entry name" value="AMP-bd_C"/>
</dbReference>
<dbReference type="InterPro" id="IPR045851">
    <property type="entry name" value="AMP-bd_C_sf"/>
</dbReference>
<dbReference type="InterPro" id="IPR041464">
    <property type="entry name" value="TubC_N"/>
</dbReference>
<dbReference type="EMBL" id="JAYKLX010000002">
    <property type="protein sequence ID" value="MEB3344964.1"/>
    <property type="molecule type" value="Genomic_DNA"/>
</dbReference>
<dbReference type="Proteomes" id="UP001327027">
    <property type="component" value="Unassembled WGS sequence"/>
</dbReference>
<dbReference type="InterPro" id="IPR010071">
    <property type="entry name" value="AA_adenyl_dom"/>
</dbReference>
<dbReference type="InterPro" id="IPR009081">
    <property type="entry name" value="PP-bd_ACP"/>
</dbReference>
<dbReference type="PROSITE" id="PS00012">
    <property type="entry name" value="PHOSPHOPANTETHEINE"/>
    <property type="match status" value="1"/>
</dbReference>
<evidence type="ECO:0000313" key="6">
    <source>
        <dbReference type="EMBL" id="MEB3344964.1"/>
    </source>
</evidence>
<evidence type="ECO:0000256" key="1">
    <source>
        <dbReference type="ARBA" id="ARBA00001957"/>
    </source>
</evidence>
<sequence length="1111" mass="127406">MNTTSKINVKDLFVKLQEQQIKLFLQGDDIKIASYKNKISPDQIAMIKSNKDEIIKYLKSRNNNSVMSPIPVIDVETSYPLSNAQQRVWILSQFEEGSAAYNLPTEIELIGHYDIDCFQRAIKSVIGRHEILRTIFKEDNNGEPCQVILSPEEVSFTIDFRDFRNNENPEEIANAYTLADAYKPFNLSEGPLLRASLLQVSDDKYVFYYNMHHIISDGWSMEILARDVITYYEAYISNSVPEISPLRIQYKDYAAWQLNLLNDASHQEHKEYWLSLLNGEIPTIDLPTNKKRPKEKTYAGKSIGTHISREIISKLQDLAKKRGGSLFMGLLATTKALLYHYTGEKDIVLGNPIAGREHADLENQIGVYINSLALRNQIDPSNNFEELYDQIRTNTLKALEHQMYPFDKLLEDLNGRREANRNPLFDILINYLGVSEVSKDGIVGEDIQDLGEKMILFDLEIEITEVKGGVDFIIKYNTDIYDREVVESFILHYKRLLKEFLNNPKASISKVEYLLKDEREKLLERFNDTKKEYDTNETILDMFIEQVSKVPDHIALEFENLEMSYAELNQQSNALADYLIKEKNIQKNDFVSVKLPRSEKLIVSLLALLKVGATYIPVDINYPEERIKFIENDSNCKLILDLDEFNCFEEKQKNYSKENINIDRDSKDLAYIIYTSGTTGNPKGVMINHQNVSSFINWAKDEFRNTDFDVVYAVTSHCFDLSVFEIFFTLSAGKKIKLLENASFIGEHLESDSKILLNTVPSSLRNVLENDNDLKNVTAINLAGEPFPLDIAEELSKYDIEVRNLYGPSEDTTYSTCFKLSKDEEFGVSVPIGKPIANTQVYILNEDLSLMPIGAVGQLCISGDGLSNGYLNREKLTKERFVDHPFIKDEKLYLTGDLARWMPDGTVEFLGRNDHQVKINGYRIELEEIESKLNTIERVKQSVVTAFDSNGGSKQLIAYVVSDQEINDQEIQNLLKNTLPEYMIPRIYVKLDEIPLTQNGKIDRSALPVPAIKQEYVSPSNEIQEKLVEIWKEILQIDNVGIKDDFFQAGGNSLRGIRVLNTINKEFGLKYDLRGIYVENTIELIAERIQIDLRFKEAEEIDESEFSEIKI</sequence>
<evidence type="ECO:0000313" key="7">
    <source>
        <dbReference type="Proteomes" id="UP001327027"/>
    </source>
</evidence>
<dbReference type="Gene3D" id="3.30.300.30">
    <property type="match status" value="1"/>
</dbReference>
<keyword evidence="7" id="KW-1185">Reference proteome</keyword>
<dbReference type="Gene3D" id="3.30.559.30">
    <property type="entry name" value="Nonribosomal peptide synthetase, condensation domain"/>
    <property type="match status" value="1"/>
</dbReference>
<dbReference type="Gene3D" id="1.10.10.1830">
    <property type="entry name" value="Non-ribosomal peptide synthase, adenylation domain"/>
    <property type="match status" value="1"/>
</dbReference>